<keyword evidence="5" id="KW-0808">Transferase</keyword>
<dbReference type="InterPro" id="IPR001245">
    <property type="entry name" value="Ser-Thr/Tyr_kinase_cat_dom"/>
</dbReference>
<keyword evidence="15" id="KW-0472">Membrane</keyword>
<keyword evidence="15" id="KW-1133">Transmembrane helix</keyword>
<keyword evidence="4" id="KW-0723">Serine/threonine-protein kinase</keyword>
<feature type="domain" description="Apple" evidence="19">
    <location>
        <begin position="1769"/>
        <end position="1858"/>
    </location>
</feature>
<dbReference type="Pfam" id="PF07714">
    <property type="entry name" value="PK_Tyr_Ser-Thr"/>
    <property type="match status" value="3"/>
</dbReference>
<evidence type="ECO:0000256" key="4">
    <source>
        <dbReference type="ARBA" id="ARBA00022527"/>
    </source>
</evidence>
<dbReference type="PROSITE" id="PS00108">
    <property type="entry name" value="PROTEIN_KINASE_ST"/>
    <property type="match status" value="3"/>
</dbReference>
<evidence type="ECO:0000256" key="8">
    <source>
        <dbReference type="ARBA" id="ARBA00022777"/>
    </source>
</evidence>
<evidence type="ECO:0000256" key="9">
    <source>
        <dbReference type="ARBA" id="ARBA00022840"/>
    </source>
</evidence>
<keyword evidence="9" id="KW-0067">ATP-binding</keyword>
<feature type="domain" description="Bulb-type lectin" evidence="18">
    <location>
        <begin position="40"/>
        <end position="161"/>
    </location>
</feature>
<dbReference type="Proteomes" id="UP001161247">
    <property type="component" value="Chromosome 1"/>
</dbReference>
<dbReference type="InterPro" id="IPR007527">
    <property type="entry name" value="Znf_SWIM"/>
</dbReference>
<dbReference type="PROSITE" id="PS50011">
    <property type="entry name" value="PROTEIN_KINASE_DOM"/>
    <property type="match status" value="3"/>
</dbReference>
<organism evidence="21 22">
    <name type="scientific">Oldenlandia corymbosa var. corymbosa</name>
    <dbReference type="NCBI Taxonomy" id="529605"/>
    <lineage>
        <taxon>Eukaryota</taxon>
        <taxon>Viridiplantae</taxon>
        <taxon>Streptophyta</taxon>
        <taxon>Embryophyta</taxon>
        <taxon>Tracheophyta</taxon>
        <taxon>Spermatophyta</taxon>
        <taxon>Magnoliopsida</taxon>
        <taxon>eudicotyledons</taxon>
        <taxon>Gunneridae</taxon>
        <taxon>Pentapetalae</taxon>
        <taxon>asterids</taxon>
        <taxon>lamiids</taxon>
        <taxon>Gentianales</taxon>
        <taxon>Rubiaceae</taxon>
        <taxon>Rubioideae</taxon>
        <taxon>Spermacoceae</taxon>
        <taxon>Hedyotis-Oldenlandia complex</taxon>
        <taxon>Oldenlandia</taxon>
    </lineage>
</organism>
<dbReference type="SMART" id="SM00473">
    <property type="entry name" value="PAN_AP"/>
    <property type="match status" value="3"/>
</dbReference>
<dbReference type="PROSITE" id="PS50948">
    <property type="entry name" value="PAN"/>
    <property type="match status" value="3"/>
</dbReference>
<keyword evidence="3" id="KW-1003">Cell membrane</keyword>
<dbReference type="PROSITE" id="PS50966">
    <property type="entry name" value="ZF_SWIM"/>
    <property type="match status" value="3"/>
</dbReference>
<dbReference type="InterPro" id="IPR001480">
    <property type="entry name" value="Bulb-type_lectin_dom"/>
</dbReference>
<dbReference type="GO" id="GO:0004674">
    <property type="term" value="F:protein serine/threonine kinase activity"/>
    <property type="evidence" value="ECO:0007669"/>
    <property type="project" value="UniProtKB-KW"/>
</dbReference>
<evidence type="ECO:0000256" key="13">
    <source>
        <dbReference type="ARBA" id="ARBA00048679"/>
    </source>
</evidence>
<sequence length="2249" mass="251977">MGFEDCNMLLSSAASIQKKSLLFLLLLLLLACCLGGCIAADTITITSPVRDSDTIVSSKQSFRLGFFSPPGSTDRYVGIMFNIPDTTTTIWVANRDEPLKDSKGVLSISEDGNLVILDGQNYIVWSSNVSNIVGNTSAQLWDTGDLVLKDSNGRTIWESFQILGDSLVSEMKLSAAGTKDKLQLTSWKSSSNPSVGSFRAGLNPSLIPEFFVWEGNKPLWRSGPWSGNAFIGIPGMAAVYQNRLDRVEGSVYVFNSVNNPHLFYYKLNSTGALQSKVFSNGDWNVTWSSQRTQCDSYGKCGPFAVCNPRTLPICKCLPGFVPNDDEEWKNEIWDGGCKREESLQCGRNQSDGFFNISNIKVPDLFRTEGVSEELCGDSCLQDCSCTAYAYYTGVGCMHWNGSLIDMQQFTYDGAVLHLRVPYSFLQRHHHGKKGHTKVVIAVSVTLAALLILLAAYICWKRLAKRRGKEKEDKIQFVESARRVESSFSSSIDRAKFEELPLYSYEALANATNNFGSENKLGTGGFGPVYMGKMVDGHKIAVKRLAKSSGQGIDEFMNEVVVISKLQHRNLVRLLGCCIERDEKMLVYEYMPNKSLDTYLFDPSKPNLLDWRKRVVIIEGICRGLLYLHRDSRLKIIHRDLKASNILLDEELKPKISDFGMARIFGGDEDQANTNRVVGTYGYMAPEYAMEGRFSEKSDVYSLGVLLLEIVSGRRNTTFYLEENELNLLRYAWKLWNENETSKLIDKRISDPGNETEILRYVHVGLLCVQEFPNDRPDVSAVLSMLNSEIAVLPPPNFPAYTERLCSSAERTGSSHSAYSMNNFSITVVEEDSTAIDTITITKPIQDPQSVVSSGQTYRLGFFSPENTSNRYVGIIMNVPELTVIWVANRDRPLKDSAGVVAISNDGNIVVLNGKNETLWSSNVSNPAANSSAQLLKTGNLVLRDNADGRSVWESFQIPTDSFVQTMKLGVTVKGKSLLTSWKSPDPSIGNFSMGFGPKQTPETFVWNNGKPYWRSGPWNGTVFIGIPGMYTAYINGLHMDANDDPTYLVLDKLSDSVDVYYVLNSSGTFLEMFYYEGIKGNPLVMWSSIESQCDFYGICGPFGLCNPLSSPICSCLQGFEPRDTDQWNRGNWTGGCLRKTVLQCGRNSSAANQDGIQDTFLKLSNVKVPDFYYVVDSMISNTEQKCGNQCSNNCTCIAYAFRRGIGCMHWSSGLLDMQQFDFDGSDLYVRVAYAVLDNGKSKRGQNAVISIIVIAVSLPIIGFVYFICKWFTKSRAQISKMRTLLAENEELHPYSYDPLANATNNFHSRNMLGKGGFGPVYKGQLTNGQEIAVKTLSNSTGQGNEEFMNEVLVISKLQHRNLVRLLGYCAEREEKILVYEYMPNKSLDSYLFEGISRGLLYLHRDSRLKIIHRDLKASNILLDAEFNPKISDFGLARVCRGNQDQTNTNRVVGTFGYMAPEYAMQGKFSEKSDVYSFGVLLLEILSGTRNISFYSAQNDLSLIGHAWKLWHENETAKFIDPRIFNEHNEMEISKYVHVGLLCVQEYAKDRPNMSSVLLMLNKREYSPQKGSIAMDTITISEPIQDPQSIVSSGKTYRLGFFSPVNTSYRYVGIMMNITELTVIWVANRDRPLKDSAGIVAISDDGNVVVLDGKKETLWSSNVSKLAANSSAQLLDTGNLVLRDNSDGRAIWESFQNPTDCFVKKMRLGWSVECLQSQCDIYGKCGPFGLCNPWHSPICLCLQGFEPRDKNEWRRGNWTGGCLRKEALQCGRNSSVANQDGKQDGFLKLSNIKVPDFSYVVDLMISSSREAECRNQCLNNCTCVAYVFSRGIGCMHWRAGLIDMQQFTFDGSDLYVRVAYSVLDDRKSKKDKRALISSIVIVLSLSFVGFLYFICKWFTKSRAQIRKMKTMLAGNEELHLYSYATLANATDNFHSRNMLGKGGFGPVYKGGLTNGQEIAVKCLSNSSTQGSEEFMNEVLLISKLQHRNLVRLLGCCAEREGKMLVYEYMPNKSLDAYLFDSNGQVFLDWKRRKIIIEGISRGLLYLHRDSRLKIIHRDLKTSNILLDAEFNPKISDFGLARTVGGNQDQANTNRIVGTYGYMAPEYAMQGKFSEKSDVYSFGVLLLEILSGIRNVSFYSAENDLSLVGHAWKLWHENETAKFIDPTIFDERNLMEVSRYIHIGLLCVQEYGFDRPNMASVLSMLNSEIAELPRPKLPAYARTMMCSSESVHSHQSVQSSNDVTITTLLGR</sequence>
<dbReference type="FunFam" id="2.90.10.10:FF:000001">
    <property type="entry name" value="G-type lectin S-receptor-like serine/threonine-protein kinase"/>
    <property type="match status" value="3"/>
</dbReference>
<dbReference type="InterPro" id="IPR011009">
    <property type="entry name" value="Kinase-like_dom_sf"/>
</dbReference>
<accession>A0AAV1C7L4</accession>
<dbReference type="SUPFAM" id="SSF51110">
    <property type="entry name" value="alpha-D-mannose-specific plant lectins"/>
    <property type="match status" value="3"/>
</dbReference>
<dbReference type="GO" id="GO:0008270">
    <property type="term" value="F:zinc ion binding"/>
    <property type="evidence" value="ECO:0007669"/>
    <property type="project" value="UniProtKB-KW"/>
</dbReference>
<evidence type="ECO:0000313" key="22">
    <source>
        <dbReference type="Proteomes" id="UP001161247"/>
    </source>
</evidence>
<dbReference type="SMART" id="SM00181">
    <property type="entry name" value="EGF"/>
    <property type="match status" value="3"/>
</dbReference>
<feature type="domain" description="Apple" evidence="19">
    <location>
        <begin position="1144"/>
        <end position="1232"/>
    </location>
</feature>
<dbReference type="SMART" id="SM00220">
    <property type="entry name" value="S_TKc"/>
    <property type="match status" value="3"/>
</dbReference>
<protein>
    <recommendedName>
        <fullName evidence="2">non-specific serine/threonine protein kinase</fullName>
        <ecNumber evidence="2">2.7.11.1</ecNumber>
    </recommendedName>
</protein>
<comment type="catalytic activity">
    <reaction evidence="12">
        <text>L-threonyl-[protein] + ATP = O-phospho-L-threonyl-[protein] + ADP + H(+)</text>
        <dbReference type="Rhea" id="RHEA:46608"/>
        <dbReference type="Rhea" id="RHEA-COMP:11060"/>
        <dbReference type="Rhea" id="RHEA-COMP:11605"/>
        <dbReference type="ChEBI" id="CHEBI:15378"/>
        <dbReference type="ChEBI" id="CHEBI:30013"/>
        <dbReference type="ChEBI" id="CHEBI:30616"/>
        <dbReference type="ChEBI" id="CHEBI:61977"/>
        <dbReference type="ChEBI" id="CHEBI:456216"/>
        <dbReference type="EC" id="2.7.11.1"/>
    </reaction>
</comment>
<keyword evidence="7" id="KW-0547">Nucleotide-binding</keyword>
<evidence type="ECO:0000256" key="2">
    <source>
        <dbReference type="ARBA" id="ARBA00012513"/>
    </source>
</evidence>
<feature type="domain" description="SWIM-type" evidence="20">
    <location>
        <begin position="1173"/>
        <end position="1218"/>
    </location>
</feature>
<feature type="transmembrane region" description="Helical" evidence="15">
    <location>
        <begin position="1247"/>
        <end position="1267"/>
    </location>
</feature>
<dbReference type="SUPFAM" id="SSF56112">
    <property type="entry name" value="Protein kinase-like (PK-like)"/>
    <property type="match status" value="3"/>
</dbReference>
<dbReference type="Gene3D" id="1.10.510.10">
    <property type="entry name" value="Transferase(Phosphotransferase) domain 1"/>
    <property type="match status" value="3"/>
</dbReference>
<evidence type="ECO:0000256" key="11">
    <source>
        <dbReference type="ARBA" id="ARBA00023180"/>
    </source>
</evidence>
<dbReference type="GO" id="GO:0005524">
    <property type="term" value="F:ATP binding"/>
    <property type="evidence" value="ECO:0007669"/>
    <property type="project" value="UniProtKB-KW"/>
</dbReference>
<dbReference type="CDD" id="cd01098">
    <property type="entry name" value="PAN_AP_plant"/>
    <property type="match status" value="3"/>
</dbReference>
<evidence type="ECO:0000256" key="15">
    <source>
        <dbReference type="SAM" id="Phobius"/>
    </source>
</evidence>
<gene>
    <name evidence="21" type="ORF">OLC1_LOCUS3031</name>
</gene>
<feature type="domain" description="SWIM-type" evidence="20">
    <location>
        <begin position="368"/>
        <end position="407"/>
    </location>
</feature>
<evidence type="ECO:0000256" key="6">
    <source>
        <dbReference type="ARBA" id="ARBA00022729"/>
    </source>
</evidence>
<keyword evidence="14" id="KW-0479">Metal-binding</keyword>
<dbReference type="GO" id="GO:0048544">
    <property type="term" value="P:recognition of pollen"/>
    <property type="evidence" value="ECO:0007669"/>
    <property type="project" value="InterPro"/>
</dbReference>
<dbReference type="SMART" id="SM00108">
    <property type="entry name" value="B_lectin"/>
    <property type="match status" value="3"/>
</dbReference>
<dbReference type="CDD" id="cd14066">
    <property type="entry name" value="STKc_IRAK"/>
    <property type="match status" value="3"/>
</dbReference>
<feature type="domain" description="Protein kinase" evidence="17">
    <location>
        <begin position="514"/>
        <end position="789"/>
    </location>
</feature>
<keyword evidence="14" id="KW-0863">Zinc-finger</keyword>
<evidence type="ECO:0000256" key="12">
    <source>
        <dbReference type="ARBA" id="ARBA00047899"/>
    </source>
</evidence>
<dbReference type="Pfam" id="PF08276">
    <property type="entry name" value="PAN_2"/>
    <property type="match status" value="3"/>
</dbReference>
<comment type="catalytic activity">
    <reaction evidence="13">
        <text>L-seryl-[protein] + ATP = O-phospho-L-seryl-[protein] + ADP + H(+)</text>
        <dbReference type="Rhea" id="RHEA:17989"/>
        <dbReference type="Rhea" id="RHEA-COMP:9863"/>
        <dbReference type="Rhea" id="RHEA-COMP:11604"/>
        <dbReference type="ChEBI" id="CHEBI:15378"/>
        <dbReference type="ChEBI" id="CHEBI:29999"/>
        <dbReference type="ChEBI" id="CHEBI:30616"/>
        <dbReference type="ChEBI" id="CHEBI:83421"/>
        <dbReference type="ChEBI" id="CHEBI:456216"/>
        <dbReference type="EC" id="2.7.11.1"/>
    </reaction>
</comment>
<evidence type="ECO:0000256" key="5">
    <source>
        <dbReference type="ARBA" id="ARBA00022679"/>
    </source>
</evidence>
<name>A0AAV1C7L4_OLDCO</name>
<dbReference type="PANTHER" id="PTHR27002">
    <property type="entry name" value="RECEPTOR-LIKE SERINE/THREONINE-PROTEIN KINASE SD1-8"/>
    <property type="match status" value="1"/>
</dbReference>
<dbReference type="InterPro" id="IPR000858">
    <property type="entry name" value="S_locus_glycoprot_dom"/>
</dbReference>
<dbReference type="CDD" id="cd00028">
    <property type="entry name" value="B_lectin"/>
    <property type="match status" value="3"/>
</dbReference>
<feature type="domain" description="Apple" evidence="19">
    <location>
        <begin position="345"/>
        <end position="422"/>
    </location>
</feature>
<dbReference type="EC" id="2.7.11.1" evidence="2"/>
<evidence type="ECO:0000256" key="1">
    <source>
        <dbReference type="ARBA" id="ARBA00004251"/>
    </source>
</evidence>
<evidence type="ECO:0000313" key="21">
    <source>
        <dbReference type="EMBL" id="CAI9090998.1"/>
    </source>
</evidence>
<dbReference type="Pfam" id="PF00954">
    <property type="entry name" value="S_locus_glycop"/>
    <property type="match status" value="2"/>
</dbReference>
<comment type="subcellular location">
    <subcellularLocation>
        <location evidence="1">Cell membrane</location>
        <topology evidence="1">Single-pass type I membrane protein</topology>
    </subcellularLocation>
</comment>
<dbReference type="Gene3D" id="3.30.200.20">
    <property type="entry name" value="Phosphorylase Kinase, domain 1"/>
    <property type="match status" value="3"/>
</dbReference>
<evidence type="ECO:0000259" key="17">
    <source>
        <dbReference type="PROSITE" id="PS50011"/>
    </source>
</evidence>
<feature type="domain" description="Bulb-type lectin" evidence="18">
    <location>
        <begin position="1574"/>
        <end position="1694"/>
    </location>
</feature>
<dbReference type="InterPro" id="IPR003609">
    <property type="entry name" value="Pan_app"/>
</dbReference>
<keyword evidence="11" id="KW-0325">Glycoprotein</keyword>
<dbReference type="PROSITE" id="PS50927">
    <property type="entry name" value="BULB_LECTIN"/>
    <property type="match status" value="3"/>
</dbReference>
<keyword evidence="15" id="KW-0812">Transmembrane</keyword>
<keyword evidence="6 16" id="KW-0732">Signal</keyword>
<dbReference type="EMBL" id="OX459118">
    <property type="protein sequence ID" value="CAI9090998.1"/>
    <property type="molecule type" value="Genomic_DNA"/>
</dbReference>
<keyword evidence="10" id="KW-1015">Disulfide bond</keyword>
<evidence type="ECO:0000256" key="14">
    <source>
        <dbReference type="PROSITE-ProRule" id="PRU00325"/>
    </source>
</evidence>
<feature type="domain" description="Bulb-type lectin" evidence="18">
    <location>
        <begin position="835"/>
        <end position="955"/>
    </location>
</feature>
<evidence type="ECO:0000256" key="16">
    <source>
        <dbReference type="SAM" id="SignalP"/>
    </source>
</evidence>
<dbReference type="PANTHER" id="PTHR27002:SF1082">
    <property type="entry name" value="OS06G0693000 PROTEIN"/>
    <property type="match status" value="1"/>
</dbReference>
<reference evidence="21" key="1">
    <citation type="submission" date="2023-03" db="EMBL/GenBank/DDBJ databases">
        <authorList>
            <person name="Julca I."/>
        </authorList>
    </citation>
    <scope>NUCLEOTIDE SEQUENCE</scope>
</reference>
<keyword evidence="14" id="KW-0862">Zinc</keyword>
<evidence type="ECO:0000259" key="18">
    <source>
        <dbReference type="PROSITE" id="PS50927"/>
    </source>
</evidence>
<feature type="signal peptide" evidence="16">
    <location>
        <begin position="1"/>
        <end position="39"/>
    </location>
</feature>
<evidence type="ECO:0000256" key="7">
    <source>
        <dbReference type="ARBA" id="ARBA00022741"/>
    </source>
</evidence>
<feature type="domain" description="Protein kinase" evidence="17">
    <location>
        <begin position="1932"/>
        <end position="2207"/>
    </location>
</feature>
<proteinExistence type="predicted"/>
<evidence type="ECO:0000259" key="19">
    <source>
        <dbReference type="PROSITE" id="PS50948"/>
    </source>
</evidence>
<dbReference type="FunFam" id="3.30.200.20:FF:000195">
    <property type="entry name" value="G-type lectin S-receptor-like serine/threonine-protein kinase"/>
    <property type="match status" value="3"/>
</dbReference>
<dbReference type="InterPro" id="IPR000719">
    <property type="entry name" value="Prot_kinase_dom"/>
</dbReference>
<evidence type="ECO:0000259" key="20">
    <source>
        <dbReference type="PROSITE" id="PS50966"/>
    </source>
</evidence>
<keyword evidence="22" id="KW-1185">Reference proteome</keyword>
<feature type="domain" description="SWIM-type" evidence="20">
    <location>
        <begin position="1798"/>
        <end position="1844"/>
    </location>
</feature>
<feature type="transmembrane region" description="Helical" evidence="15">
    <location>
        <begin position="1874"/>
        <end position="1898"/>
    </location>
</feature>
<keyword evidence="8" id="KW-0418">Kinase</keyword>
<evidence type="ECO:0000256" key="3">
    <source>
        <dbReference type="ARBA" id="ARBA00022475"/>
    </source>
</evidence>
<dbReference type="FunFam" id="1.10.510.10:FF:000060">
    <property type="entry name" value="G-type lectin S-receptor-like serine/threonine-protein kinase"/>
    <property type="match status" value="3"/>
</dbReference>
<dbReference type="InterPro" id="IPR036426">
    <property type="entry name" value="Bulb-type_lectin_dom_sf"/>
</dbReference>
<feature type="chain" id="PRO_5043684729" description="non-specific serine/threonine protein kinase" evidence="16">
    <location>
        <begin position="40"/>
        <end position="2249"/>
    </location>
</feature>
<dbReference type="Pfam" id="PF01453">
    <property type="entry name" value="B_lectin"/>
    <property type="match status" value="3"/>
</dbReference>
<dbReference type="Gene3D" id="2.90.10.10">
    <property type="entry name" value="Bulb-type lectin domain"/>
    <property type="match status" value="3"/>
</dbReference>
<feature type="domain" description="Protein kinase" evidence="17">
    <location>
        <begin position="1306"/>
        <end position="1566"/>
    </location>
</feature>
<evidence type="ECO:0000256" key="10">
    <source>
        <dbReference type="ARBA" id="ARBA00023157"/>
    </source>
</evidence>
<dbReference type="InterPro" id="IPR008271">
    <property type="entry name" value="Ser/Thr_kinase_AS"/>
</dbReference>
<dbReference type="GO" id="GO:0005886">
    <property type="term" value="C:plasma membrane"/>
    <property type="evidence" value="ECO:0007669"/>
    <property type="project" value="UniProtKB-SubCell"/>
</dbReference>
<dbReference type="InterPro" id="IPR000742">
    <property type="entry name" value="EGF"/>
</dbReference>